<evidence type="ECO:0000313" key="3">
    <source>
        <dbReference type="Proteomes" id="UP000054485"/>
    </source>
</evidence>
<name>A0A0D0BDZ5_9AGAM</name>
<sequence length="78" mass="8798">MGRAPNGSAETRYPEDKHCTSRADSKRNSCCFRGLGRGIGGSLPTMRTLALRGTFRILKDYRPMLYGCRIPYAFYDLC</sequence>
<feature type="region of interest" description="Disordered" evidence="1">
    <location>
        <begin position="1"/>
        <end position="25"/>
    </location>
</feature>
<organism evidence="2 3">
    <name type="scientific">Suillus luteus UH-Slu-Lm8-n1</name>
    <dbReference type="NCBI Taxonomy" id="930992"/>
    <lineage>
        <taxon>Eukaryota</taxon>
        <taxon>Fungi</taxon>
        <taxon>Dikarya</taxon>
        <taxon>Basidiomycota</taxon>
        <taxon>Agaricomycotina</taxon>
        <taxon>Agaricomycetes</taxon>
        <taxon>Agaricomycetidae</taxon>
        <taxon>Boletales</taxon>
        <taxon>Suillineae</taxon>
        <taxon>Suillaceae</taxon>
        <taxon>Suillus</taxon>
    </lineage>
</organism>
<gene>
    <name evidence="2" type="ORF">CY34DRAFT_805961</name>
</gene>
<evidence type="ECO:0000256" key="1">
    <source>
        <dbReference type="SAM" id="MobiDB-lite"/>
    </source>
</evidence>
<dbReference type="HOGENOM" id="CLU_2623631_0_0_1"/>
<reference evidence="2 3" key="1">
    <citation type="submission" date="2014-04" db="EMBL/GenBank/DDBJ databases">
        <authorList>
            <consortium name="DOE Joint Genome Institute"/>
            <person name="Kuo A."/>
            <person name="Ruytinx J."/>
            <person name="Rineau F."/>
            <person name="Colpaert J."/>
            <person name="Kohler A."/>
            <person name="Nagy L.G."/>
            <person name="Floudas D."/>
            <person name="Copeland A."/>
            <person name="Barry K.W."/>
            <person name="Cichocki N."/>
            <person name="Veneault-Fourrey C."/>
            <person name="LaButti K."/>
            <person name="Lindquist E.A."/>
            <person name="Lipzen A."/>
            <person name="Lundell T."/>
            <person name="Morin E."/>
            <person name="Murat C."/>
            <person name="Sun H."/>
            <person name="Tunlid A."/>
            <person name="Henrissat B."/>
            <person name="Grigoriev I.V."/>
            <person name="Hibbett D.S."/>
            <person name="Martin F."/>
            <person name="Nordberg H.P."/>
            <person name="Cantor M.N."/>
            <person name="Hua S.X."/>
        </authorList>
    </citation>
    <scope>NUCLEOTIDE SEQUENCE [LARGE SCALE GENOMIC DNA]</scope>
    <source>
        <strain evidence="2 3">UH-Slu-Lm8-n1</strain>
    </source>
</reference>
<dbReference type="EMBL" id="KN835266">
    <property type="protein sequence ID" value="KIK41518.1"/>
    <property type="molecule type" value="Genomic_DNA"/>
</dbReference>
<evidence type="ECO:0000313" key="2">
    <source>
        <dbReference type="EMBL" id="KIK41518.1"/>
    </source>
</evidence>
<protein>
    <submittedName>
        <fullName evidence="2">Uncharacterized protein</fullName>
    </submittedName>
</protein>
<dbReference type="Proteomes" id="UP000054485">
    <property type="component" value="Unassembled WGS sequence"/>
</dbReference>
<proteinExistence type="predicted"/>
<dbReference type="AlphaFoldDB" id="A0A0D0BDZ5"/>
<feature type="compositionally biased region" description="Basic and acidic residues" evidence="1">
    <location>
        <begin position="12"/>
        <end position="25"/>
    </location>
</feature>
<reference evidence="3" key="2">
    <citation type="submission" date="2015-01" db="EMBL/GenBank/DDBJ databases">
        <title>Evolutionary Origins and Diversification of the Mycorrhizal Mutualists.</title>
        <authorList>
            <consortium name="DOE Joint Genome Institute"/>
            <consortium name="Mycorrhizal Genomics Consortium"/>
            <person name="Kohler A."/>
            <person name="Kuo A."/>
            <person name="Nagy L.G."/>
            <person name="Floudas D."/>
            <person name="Copeland A."/>
            <person name="Barry K.W."/>
            <person name="Cichocki N."/>
            <person name="Veneault-Fourrey C."/>
            <person name="LaButti K."/>
            <person name="Lindquist E.A."/>
            <person name="Lipzen A."/>
            <person name="Lundell T."/>
            <person name="Morin E."/>
            <person name="Murat C."/>
            <person name="Riley R."/>
            <person name="Ohm R."/>
            <person name="Sun H."/>
            <person name="Tunlid A."/>
            <person name="Henrissat B."/>
            <person name="Grigoriev I.V."/>
            <person name="Hibbett D.S."/>
            <person name="Martin F."/>
        </authorList>
    </citation>
    <scope>NUCLEOTIDE SEQUENCE [LARGE SCALE GENOMIC DNA]</scope>
    <source>
        <strain evidence="3">UH-Slu-Lm8-n1</strain>
    </source>
</reference>
<keyword evidence="3" id="KW-1185">Reference proteome</keyword>
<dbReference type="InParanoid" id="A0A0D0BDZ5"/>
<accession>A0A0D0BDZ5</accession>